<dbReference type="CDD" id="cd07067">
    <property type="entry name" value="HP_PGM_like"/>
    <property type="match status" value="1"/>
</dbReference>
<dbReference type="InterPro" id="IPR009080">
    <property type="entry name" value="tRNAsynth_Ia_anticodon-bd"/>
</dbReference>
<dbReference type="GO" id="GO:0002161">
    <property type="term" value="F:aminoacyl-tRNA deacylase activity"/>
    <property type="evidence" value="ECO:0007669"/>
    <property type="project" value="InterPro"/>
</dbReference>
<dbReference type="SUPFAM" id="SSF53254">
    <property type="entry name" value="Phosphoglycerate mutase-like"/>
    <property type="match status" value="1"/>
</dbReference>
<evidence type="ECO:0000256" key="16">
    <source>
        <dbReference type="PIRSR" id="PIRSR613078-2"/>
    </source>
</evidence>
<evidence type="ECO:0000313" key="20">
    <source>
        <dbReference type="EMBL" id="PIR69994.1"/>
    </source>
</evidence>
<evidence type="ECO:0000256" key="5">
    <source>
        <dbReference type="ARBA" id="ARBA00013165"/>
    </source>
</evidence>
<dbReference type="InterPro" id="IPR023586">
    <property type="entry name" value="Ile-tRNA-ligase_type2"/>
</dbReference>
<dbReference type="EC" id="6.1.1.5" evidence="5"/>
<dbReference type="InterPro" id="IPR002301">
    <property type="entry name" value="Ile-tRNA-ligase"/>
</dbReference>
<evidence type="ECO:0000256" key="6">
    <source>
        <dbReference type="ARBA" id="ARBA00022490"/>
    </source>
</evidence>
<comment type="subcellular location">
    <subcellularLocation>
        <location evidence="2">Cytoplasm</location>
    </subcellularLocation>
</comment>
<comment type="similarity">
    <text evidence="3">Belongs to the class-I aminoacyl-tRNA synthetase family. IleS type 2 subfamily.</text>
</comment>
<feature type="compositionally biased region" description="Basic and acidic residues" evidence="17">
    <location>
        <begin position="513"/>
        <end position="525"/>
    </location>
</feature>
<evidence type="ECO:0000256" key="2">
    <source>
        <dbReference type="ARBA" id="ARBA00004496"/>
    </source>
</evidence>
<comment type="cofactor">
    <cofactor evidence="1">
        <name>Zn(2+)</name>
        <dbReference type="ChEBI" id="CHEBI:29105"/>
    </cofactor>
</comment>
<dbReference type="Gene3D" id="3.40.50.620">
    <property type="entry name" value="HUPs"/>
    <property type="match status" value="2"/>
</dbReference>
<dbReference type="InterPro" id="IPR002300">
    <property type="entry name" value="aa-tRNA-synth_Ia"/>
</dbReference>
<comment type="subunit">
    <text evidence="4">Monomer.</text>
</comment>
<evidence type="ECO:0000256" key="7">
    <source>
        <dbReference type="ARBA" id="ARBA00022598"/>
    </source>
</evidence>
<dbReference type="SUPFAM" id="SSF52374">
    <property type="entry name" value="Nucleotidylyl transferase"/>
    <property type="match status" value="1"/>
</dbReference>
<dbReference type="InterPro" id="IPR029033">
    <property type="entry name" value="His_PPase_superfam"/>
</dbReference>
<keyword evidence="13" id="KW-0030">Aminoacyl-tRNA synthetase</keyword>
<name>A0A2H0TGA7_9BACT</name>
<keyword evidence="7 20" id="KW-0436">Ligase</keyword>
<dbReference type="SUPFAM" id="SSF50677">
    <property type="entry name" value="ValRS/IleRS/LeuRS editing domain"/>
    <property type="match status" value="1"/>
</dbReference>
<evidence type="ECO:0000256" key="12">
    <source>
        <dbReference type="ARBA" id="ARBA00022917"/>
    </source>
</evidence>
<dbReference type="SUPFAM" id="SSF47323">
    <property type="entry name" value="Anticodon-binding domain of a subclass of class I aminoacyl-tRNA synthetases"/>
    <property type="match status" value="1"/>
</dbReference>
<evidence type="ECO:0000256" key="9">
    <source>
        <dbReference type="ARBA" id="ARBA00022741"/>
    </source>
</evidence>
<evidence type="ECO:0000256" key="13">
    <source>
        <dbReference type="ARBA" id="ARBA00023146"/>
    </source>
</evidence>
<keyword evidence="6" id="KW-0963">Cytoplasm</keyword>
<evidence type="ECO:0000313" key="21">
    <source>
        <dbReference type="Proteomes" id="UP000231503"/>
    </source>
</evidence>
<dbReference type="AlphaFoldDB" id="A0A2H0TGA7"/>
<evidence type="ECO:0000256" key="3">
    <source>
        <dbReference type="ARBA" id="ARBA00007078"/>
    </source>
</evidence>
<sequence length="1160" mass="133272">MADTDKKEKRVPKTIFPQIEEEILSYWAKNDTFKKLVKKTAKGKPFVFYEGPPYANGRPGIHHVLARAYKDVILRFRTMQGYAIPRKAGWDTHGLPTEMEVEKKLNVHTKKKIEELGLEKFVETARENVFEYKADWEKMTERMGYWLDLEHPYVTMTNEYIEGLWWVFGQIARNGYVYRDYKVLPWCPRCETSLSSHEVAQGYKKTKDTSLYIKFPVKGEKNTFFLAWTTTPWTLPGNVALAVNPKAVYVTVTHNGEKLILGKDRISSLGEEYSGGEEKRGNDFAGMAYEPLYPTKEKHKNAYTVIADDFVTTEDGTGIVHIAPAFGADDQRVGKKHDLPTLVTVGEDGQMKTPGYAWDKKIFSDANAIITKDLAEKKLLFKKEIYEHDYPYCWRCKSALMYYAKNSWFLRTTAVKSAMQKENAKIGWHPDFVGKNRFGEWLRENVDWAISRERYWGMPLPIWTCASCDSHEIVSSLDDLDRRAMPDTTELYVMRHGEATHNKAGIVGPATPKTDKKNQLTEKGKKQAQQTARALKGKIDVIVCSPLKRTKDTAHIVSKELDGIPVEVEESIHDIDVGDYTGKTITEVNKIFPRETRFATPFPNGESMRDVRVRMMNNIRDIITRHKGKRILVVSHGDPLWELYAALEGKKEEDFFDSWYPNTGEVKKLRLHNWPYSFTRGELDFHRPYIDNIVLRCPSCNEEMHRIPDVADVWFDSGSMPYAQNEKFWAKIKSKTVGARDIKKTIPYPADYIAEGIDQTRGWFYTLLAVSSLMHLPAPYKNVITMGLVLDKKGEKMSKSRGNAVDPFSLFSLYGADAVRWYFYTLNQPWDEKLFEEKDVQAASRKFLMIFWNVFQYWDGAQGGVSVKKITRPTLTLHDWLYARLHEVTREVTEYLEAYDVVRAARVLEEFVGEDISRWYVRRVRDAVKLGSKAEQQEIVYVLGDVLQAAATLAAPFTPFLSEAISARMKKSGSVHESSWPKNKTLTVKEKTLIKDMKEVREIVSLALQARTQAGIKVRQPLASLTIRTAQYHIEKKKALHELIAGEVNVKQVLFDAKMKEAVRLDTVLTPELKKEGAFRELTRQIQGMRKEAGLTPKDKIILHIGTDEKGEEILSQYEHDIKQGVGAHAIVREALSHQLFMKTSLQVDDYYFEIGFVKR</sequence>
<comment type="caution">
    <text evidence="20">The sequence shown here is derived from an EMBL/GenBank/DDBJ whole genome shotgun (WGS) entry which is preliminary data.</text>
</comment>
<dbReference type="Pfam" id="PF00300">
    <property type="entry name" value="His_Phos_1"/>
    <property type="match status" value="1"/>
</dbReference>
<proteinExistence type="inferred from homology"/>
<organism evidence="20 21">
    <name type="scientific">Candidatus Niyogibacteria bacterium CG10_big_fil_rev_8_21_14_0_10_46_36</name>
    <dbReference type="NCBI Taxonomy" id="1974726"/>
    <lineage>
        <taxon>Bacteria</taxon>
        <taxon>Candidatus Niyogiibacteriota</taxon>
    </lineage>
</organism>
<dbReference type="GO" id="GO:0005737">
    <property type="term" value="C:cytoplasm"/>
    <property type="evidence" value="ECO:0007669"/>
    <property type="project" value="UniProtKB-SubCell"/>
</dbReference>
<dbReference type="PRINTS" id="PR00984">
    <property type="entry name" value="TRNASYNTHILE"/>
</dbReference>
<comment type="function">
    <text evidence="14">Catalyzes the attachment of isoleucine to tRNA(Ile). As IleRS can inadvertently accommodate and process structurally similar amino acids such as valine, to avoid such errors it has two additional distinct tRNA(Ile)-dependent editing activities. One activity is designated as 'pretransfer' editing and involves the hydrolysis of activated Val-AMP. The other activity is designated 'posttransfer' editing and involves deacylation of mischarged Val-tRNA(Ile).</text>
</comment>
<dbReference type="Gene3D" id="3.40.50.1240">
    <property type="entry name" value="Phosphoglycerate mutase-like"/>
    <property type="match status" value="1"/>
</dbReference>
<dbReference type="InterPro" id="IPR013155">
    <property type="entry name" value="M/V/L/I-tRNA-synth_anticd-bd"/>
</dbReference>
<evidence type="ECO:0000259" key="18">
    <source>
        <dbReference type="Pfam" id="PF00133"/>
    </source>
</evidence>
<evidence type="ECO:0000256" key="4">
    <source>
        <dbReference type="ARBA" id="ARBA00011245"/>
    </source>
</evidence>
<evidence type="ECO:0000259" key="19">
    <source>
        <dbReference type="Pfam" id="PF08264"/>
    </source>
</evidence>
<dbReference type="EMBL" id="PFCO01000001">
    <property type="protein sequence ID" value="PIR69994.1"/>
    <property type="molecule type" value="Genomic_DNA"/>
</dbReference>
<feature type="domain" description="Aminoacyl-tRNA synthetase class Ia" evidence="18">
    <location>
        <begin position="698"/>
        <end position="824"/>
    </location>
</feature>
<dbReference type="InterPro" id="IPR009008">
    <property type="entry name" value="Val/Leu/Ile-tRNA-synth_edit"/>
</dbReference>
<dbReference type="PANTHER" id="PTHR42780">
    <property type="entry name" value="SOLEUCYL-TRNA SYNTHETASE"/>
    <property type="match status" value="1"/>
</dbReference>
<dbReference type="Pfam" id="PF08264">
    <property type="entry name" value="Anticodon_1"/>
    <property type="match status" value="1"/>
</dbReference>
<feature type="region of interest" description="Disordered" evidence="17">
    <location>
        <begin position="503"/>
        <end position="528"/>
    </location>
</feature>
<dbReference type="Proteomes" id="UP000231503">
    <property type="component" value="Unassembled WGS sequence"/>
</dbReference>
<dbReference type="InterPro" id="IPR014729">
    <property type="entry name" value="Rossmann-like_a/b/a_fold"/>
</dbReference>
<keyword evidence="12" id="KW-0648">Protein biosynthesis</keyword>
<dbReference type="PANTHER" id="PTHR42780:SF1">
    <property type="entry name" value="ISOLEUCINE--TRNA LIGASE, CYTOPLASMIC"/>
    <property type="match status" value="1"/>
</dbReference>
<dbReference type="FunFam" id="3.40.50.620:FF:000063">
    <property type="entry name" value="Isoleucine--tRNA ligase"/>
    <property type="match status" value="1"/>
</dbReference>
<dbReference type="InterPro" id="IPR013078">
    <property type="entry name" value="His_Pase_superF_clade-1"/>
</dbReference>
<dbReference type="SMART" id="SM00855">
    <property type="entry name" value="PGAM"/>
    <property type="match status" value="1"/>
</dbReference>
<dbReference type="GO" id="GO:0004822">
    <property type="term" value="F:isoleucine-tRNA ligase activity"/>
    <property type="evidence" value="ECO:0007669"/>
    <property type="project" value="UniProtKB-EC"/>
</dbReference>
<evidence type="ECO:0000256" key="1">
    <source>
        <dbReference type="ARBA" id="ARBA00001947"/>
    </source>
</evidence>
<protein>
    <recommendedName>
        <fullName evidence="5">isoleucine--tRNA ligase</fullName>
        <ecNumber evidence="5">6.1.1.5</ecNumber>
    </recommendedName>
</protein>
<dbReference type="Gene3D" id="3.90.740.10">
    <property type="entry name" value="Valyl/Leucyl/Isoleucyl-tRNA synthetase, editing domain"/>
    <property type="match status" value="1"/>
</dbReference>
<evidence type="ECO:0000256" key="11">
    <source>
        <dbReference type="ARBA" id="ARBA00022840"/>
    </source>
</evidence>
<comment type="catalytic activity">
    <reaction evidence="15">
        <text>tRNA(Ile) + L-isoleucine + ATP = L-isoleucyl-tRNA(Ile) + AMP + diphosphate</text>
        <dbReference type="Rhea" id="RHEA:11060"/>
        <dbReference type="Rhea" id="RHEA-COMP:9666"/>
        <dbReference type="Rhea" id="RHEA-COMP:9695"/>
        <dbReference type="ChEBI" id="CHEBI:30616"/>
        <dbReference type="ChEBI" id="CHEBI:33019"/>
        <dbReference type="ChEBI" id="CHEBI:58045"/>
        <dbReference type="ChEBI" id="CHEBI:78442"/>
        <dbReference type="ChEBI" id="CHEBI:78528"/>
        <dbReference type="ChEBI" id="CHEBI:456215"/>
        <dbReference type="EC" id="6.1.1.5"/>
    </reaction>
</comment>
<dbReference type="GO" id="GO:0005524">
    <property type="term" value="F:ATP binding"/>
    <property type="evidence" value="ECO:0007669"/>
    <property type="project" value="UniProtKB-KW"/>
</dbReference>
<dbReference type="Gene3D" id="2.170.220.10">
    <property type="match status" value="1"/>
</dbReference>
<keyword evidence="8" id="KW-0479">Metal-binding</keyword>
<feature type="binding site" evidence="16">
    <location>
        <begin position="495"/>
        <end position="502"/>
    </location>
    <ligand>
        <name>substrate</name>
    </ligand>
</feature>
<evidence type="ECO:0000256" key="10">
    <source>
        <dbReference type="ARBA" id="ARBA00022833"/>
    </source>
</evidence>
<evidence type="ECO:0000256" key="15">
    <source>
        <dbReference type="ARBA" id="ARBA00048359"/>
    </source>
</evidence>
<accession>A0A2H0TGA7</accession>
<evidence type="ECO:0000256" key="14">
    <source>
        <dbReference type="ARBA" id="ARBA00025217"/>
    </source>
</evidence>
<keyword evidence="10" id="KW-0862">Zinc</keyword>
<dbReference type="Gene3D" id="1.10.730.10">
    <property type="entry name" value="Isoleucyl-tRNA Synthetase, Domain 1"/>
    <property type="match status" value="1"/>
</dbReference>
<dbReference type="GO" id="GO:0046872">
    <property type="term" value="F:metal ion binding"/>
    <property type="evidence" value="ECO:0007669"/>
    <property type="project" value="UniProtKB-KW"/>
</dbReference>
<evidence type="ECO:0000256" key="17">
    <source>
        <dbReference type="SAM" id="MobiDB-lite"/>
    </source>
</evidence>
<evidence type="ECO:0000256" key="8">
    <source>
        <dbReference type="ARBA" id="ARBA00022723"/>
    </source>
</evidence>
<dbReference type="Pfam" id="PF00133">
    <property type="entry name" value="tRNA-synt_1"/>
    <property type="match status" value="2"/>
</dbReference>
<keyword evidence="11" id="KW-0067">ATP-binding</keyword>
<dbReference type="GO" id="GO:0006428">
    <property type="term" value="P:isoleucyl-tRNA aminoacylation"/>
    <property type="evidence" value="ECO:0007669"/>
    <property type="project" value="InterPro"/>
</dbReference>
<feature type="domain" description="Aminoacyl-tRNA synthetase class Ia" evidence="18">
    <location>
        <begin position="23"/>
        <end position="479"/>
    </location>
</feature>
<keyword evidence="9" id="KW-0547">Nucleotide-binding</keyword>
<reference evidence="21" key="1">
    <citation type="submission" date="2017-09" db="EMBL/GenBank/DDBJ databases">
        <title>Depth-based differentiation of microbial function through sediment-hosted aquifers and enrichment of novel symbionts in the deep terrestrial subsurface.</title>
        <authorList>
            <person name="Probst A.J."/>
            <person name="Ladd B."/>
            <person name="Jarett J.K."/>
            <person name="Geller-Mcgrath D.E."/>
            <person name="Sieber C.M.K."/>
            <person name="Emerson J.B."/>
            <person name="Anantharaman K."/>
            <person name="Thomas B.C."/>
            <person name="Malmstrom R."/>
            <person name="Stieglmeier M."/>
            <person name="Klingl A."/>
            <person name="Woyke T."/>
            <person name="Ryan C.M."/>
            <person name="Banfield J.F."/>
        </authorList>
    </citation>
    <scope>NUCLEOTIDE SEQUENCE [LARGE SCALE GENOMIC DNA]</scope>
</reference>
<feature type="binding site" evidence="16">
    <location>
        <position position="549"/>
    </location>
    <ligand>
        <name>substrate</name>
    </ligand>
</feature>
<gene>
    <name evidence="20" type="ORF">COU47_00995</name>
</gene>
<feature type="domain" description="Methionyl/Valyl/Leucyl/Isoleucyl-tRNA synthetase anticodon-binding" evidence="19">
    <location>
        <begin position="880"/>
        <end position="1022"/>
    </location>
</feature>